<sequence>MLYKIEEQANVFKKLEPLEFKDFSSFGKLADNLENLIASSILDVLFEEARLMPAFQRKQRPVGAEICALNEIGELLLFSLKRSTDGEDAVNQALRYMQNAGQWSYQKLEEKFIRHSQNETSLVQAHKEAFGLEHELEPEKMNNKQHLLVIGSAADQSIISHVDYWKKNGISIYFLPYRFYELAGENYLEFFALPHDQHKNPRDVKGVIFDTNRRWDENSIWSMIDNSRLEAYGDAKNFVHDIHVDDIVFFSHEWCGLIAAAKVKGEIKVLDSETLYRDVEFLTPTPNRKDNRMLAMPFSQVKLKTGKTFFWARTVKIPYLSKSEALELVDELNNYLYQT</sequence>
<protein>
    <submittedName>
        <fullName evidence="1">Uncharacterized protein</fullName>
    </submittedName>
</protein>
<organism evidence="1 2">
    <name type="scientific">Alteromonas macleodii</name>
    <name type="common">Pseudoalteromonas macleodii</name>
    <dbReference type="NCBI Taxonomy" id="28108"/>
    <lineage>
        <taxon>Bacteria</taxon>
        <taxon>Pseudomonadati</taxon>
        <taxon>Pseudomonadota</taxon>
        <taxon>Gammaproteobacteria</taxon>
        <taxon>Alteromonadales</taxon>
        <taxon>Alteromonadaceae</taxon>
        <taxon>Alteromonas/Salinimonas group</taxon>
        <taxon>Alteromonas</taxon>
    </lineage>
</organism>
<evidence type="ECO:0000313" key="1">
    <source>
        <dbReference type="EMBL" id="AMJ98876.1"/>
    </source>
</evidence>
<proteinExistence type="predicted"/>
<name>A0A126Q0N1_ALTMA</name>
<evidence type="ECO:0000313" key="2">
    <source>
        <dbReference type="Proteomes" id="UP000063991"/>
    </source>
</evidence>
<dbReference type="GO" id="GO:0003676">
    <property type="term" value="F:nucleic acid binding"/>
    <property type="evidence" value="ECO:0007669"/>
    <property type="project" value="InterPro"/>
</dbReference>
<dbReference type="InterPro" id="IPR011856">
    <property type="entry name" value="tRNA_endonuc-like_dom_sf"/>
</dbReference>
<dbReference type="OrthoDB" id="6659686at2"/>
<gene>
    <name evidence="1" type="ORF">AVL55_12285</name>
</gene>
<dbReference type="Gene3D" id="3.40.1350.10">
    <property type="match status" value="1"/>
</dbReference>
<dbReference type="AlphaFoldDB" id="A0A126Q0N1"/>
<reference evidence="1 2" key="1">
    <citation type="submission" date="2015-12" db="EMBL/GenBank/DDBJ databases">
        <authorList>
            <person name="Shamseldin A."/>
            <person name="Moawad H."/>
            <person name="Abd El-Rahim W.M."/>
            <person name="Sadowsky M.J."/>
        </authorList>
    </citation>
    <scope>NUCLEOTIDE SEQUENCE [LARGE SCALE GENOMIC DNA]</scope>
    <source>
        <strain evidence="1 2">D7</strain>
    </source>
</reference>
<dbReference type="RefSeq" id="WP_061095330.1">
    <property type="nucleotide sequence ID" value="NZ_CP014323.1"/>
</dbReference>
<accession>A0A126Q0N1</accession>
<dbReference type="Proteomes" id="UP000063991">
    <property type="component" value="Chromosome"/>
</dbReference>
<dbReference type="EMBL" id="CP014323">
    <property type="protein sequence ID" value="AMJ98876.1"/>
    <property type="molecule type" value="Genomic_DNA"/>
</dbReference>